<dbReference type="OrthoDB" id="9803432at2"/>
<proteinExistence type="inferred from homology"/>
<dbReference type="InterPro" id="IPR006344">
    <property type="entry name" value="RecD"/>
</dbReference>
<keyword evidence="5 11" id="KW-0347">Helicase</keyword>
<evidence type="ECO:0000256" key="3">
    <source>
        <dbReference type="ARBA" id="ARBA00022763"/>
    </source>
</evidence>
<dbReference type="Gene3D" id="1.10.10.1020">
    <property type="entry name" value="RecBCD complex, subunit RecD, N-terminal domain"/>
    <property type="match status" value="1"/>
</dbReference>
<keyword evidence="3 11" id="KW-0227">DNA damage</keyword>
<evidence type="ECO:0000256" key="8">
    <source>
        <dbReference type="ARBA" id="ARBA00023125"/>
    </source>
</evidence>
<comment type="similarity">
    <text evidence="11">Belongs to the RecD family.</text>
</comment>
<dbReference type="Pfam" id="PF13245">
    <property type="entry name" value="AAA_19"/>
    <property type="match status" value="1"/>
</dbReference>
<dbReference type="InterPro" id="IPR027417">
    <property type="entry name" value="P-loop_NTPase"/>
</dbReference>
<name>W7QTY1_9ALTE</name>
<evidence type="ECO:0000259" key="12">
    <source>
        <dbReference type="Pfam" id="PF13538"/>
    </source>
</evidence>
<dbReference type="NCBIfam" id="TIGR01447">
    <property type="entry name" value="recD"/>
    <property type="match status" value="1"/>
</dbReference>
<evidence type="ECO:0000256" key="4">
    <source>
        <dbReference type="ARBA" id="ARBA00022801"/>
    </source>
</evidence>
<keyword evidence="2 11" id="KW-0547">Nucleotide-binding</keyword>
<comment type="miscellaneous">
    <text evidence="11">In the RecBCD complex, RecB has a slow 3'-5' helicase, an exonuclease activity and loads RecA onto ssDNA, RecD has a fast 5'-3' helicase activity, while RecC stimulates the ATPase and processivity of the RecB helicase and contributes to recognition of the Chi site.</text>
</comment>
<evidence type="ECO:0000256" key="9">
    <source>
        <dbReference type="ARBA" id="ARBA00023204"/>
    </source>
</evidence>
<gene>
    <name evidence="11" type="primary">recD</name>
    <name evidence="14" type="ORF">DS2_03965</name>
</gene>
<evidence type="ECO:0000256" key="10">
    <source>
        <dbReference type="ARBA" id="ARBA00023235"/>
    </source>
</evidence>
<dbReference type="GO" id="GO:0000724">
    <property type="term" value="P:double-strand break repair via homologous recombination"/>
    <property type="evidence" value="ECO:0007669"/>
    <property type="project" value="UniProtKB-UniRule"/>
</dbReference>
<dbReference type="Gene3D" id="3.40.50.300">
    <property type="entry name" value="P-loop containing nucleotide triphosphate hydrolases"/>
    <property type="match status" value="3"/>
</dbReference>
<feature type="domain" description="UvrD-like helicase C-terminal" evidence="12">
    <location>
        <begin position="563"/>
        <end position="609"/>
    </location>
</feature>
<dbReference type="Pfam" id="PF21185">
    <property type="entry name" value="RecD_N"/>
    <property type="match status" value="1"/>
</dbReference>
<dbReference type="InterPro" id="IPR049550">
    <property type="entry name" value="RecD_N"/>
</dbReference>
<dbReference type="PATRIC" id="fig|1328313.3.peg.821"/>
<comment type="subunit">
    <text evidence="11">Heterotrimer of RecB, RecC and RecD. All subunits contribute to DNA-binding.</text>
</comment>
<keyword evidence="7 11" id="KW-0067">ATP-binding</keyword>
<keyword evidence="8 11" id="KW-0238">DNA-binding</keyword>
<dbReference type="GO" id="GO:0008854">
    <property type="term" value="F:exodeoxyribonuclease V activity"/>
    <property type="evidence" value="ECO:0007669"/>
    <property type="project" value="InterPro"/>
</dbReference>
<dbReference type="Proteomes" id="UP000019276">
    <property type="component" value="Unassembled WGS sequence"/>
</dbReference>
<evidence type="ECO:0000256" key="6">
    <source>
        <dbReference type="ARBA" id="ARBA00022839"/>
    </source>
</evidence>
<dbReference type="InterPro" id="IPR027785">
    <property type="entry name" value="UvrD-like_helicase_C"/>
</dbReference>
<dbReference type="InterPro" id="IPR041851">
    <property type="entry name" value="RecD_N_sf"/>
</dbReference>
<dbReference type="PANTHER" id="PTHR43788">
    <property type="entry name" value="DNA2/NAM7 HELICASE FAMILY MEMBER"/>
    <property type="match status" value="1"/>
</dbReference>
<dbReference type="GO" id="GO:0005524">
    <property type="term" value="F:ATP binding"/>
    <property type="evidence" value="ECO:0007669"/>
    <property type="project" value="UniProtKB-UniRule"/>
</dbReference>
<dbReference type="GO" id="GO:0017116">
    <property type="term" value="F:single-stranded DNA helicase activity"/>
    <property type="evidence" value="ECO:0007669"/>
    <property type="project" value="TreeGrafter"/>
</dbReference>
<evidence type="ECO:0000313" key="15">
    <source>
        <dbReference type="Proteomes" id="UP000019276"/>
    </source>
</evidence>
<dbReference type="eggNOG" id="COG0507">
    <property type="taxonomic scope" value="Bacteria"/>
</dbReference>
<dbReference type="GO" id="GO:0043139">
    <property type="term" value="F:5'-3' DNA helicase activity"/>
    <property type="evidence" value="ECO:0007669"/>
    <property type="project" value="UniProtKB-UniRule"/>
</dbReference>
<keyword evidence="6 11" id="KW-0269">Exonuclease</keyword>
<accession>W7QTY1</accession>
<keyword evidence="1 11" id="KW-0540">Nuclease</keyword>
<dbReference type="RefSeq" id="WP_035013356.1">
    <property type="nucleotide sequence ID" value="NZ_ARZY01000005.1"/>
</dbReference>
<keyword evidence="15" id="KW-1185">Reference proteome</keyword>
<dbReference type="GO" id="GO:0009338">
    <property type="term" value="C:exodeoxyribonuclease V complex"/>
    <property type="evidence" value="ECO:0007669"/>
    <property type="project" value="InterPro"/>
</dbReference>
<dbReference type="CDD" id="cd17933">
    <property type="entry name" value="DEXSc_RecD-like"/>
    <property type="match status" value="1"/>
</dbReference>
<dbReference type="AlphaFoldDB" id="W7QTY1"/>
<dbReference type="EMBL" id="ARZY01000005">
    <property type="protein sequence ID" value="EWH11298.1"/>
    <property type="molecule type" value="Genomic_DNA"/>
</dbReference>
<dbReference type="SUPFAM" id="SSF52540">
    <property type="entry name" value="P-loop containing nucleoside triphosphate hydrolases"/>
    <property type="match status" value="2"/>
</dbReference>
<evidence type="ECO:0000256" key="1">
    <source>
        <dbReference type="ARBA" id="ARBA00022722"/>
    </source>
</evidence>
<keyword evidence="4 11" id="KW-0378">Hydrolase</keyword>
<comment type="catalytic activity">
    <reaction evidence="11">
        <text>ATP + H2O = ADP + phosphate + H(+)</text>
        <dbReference type="Rhea" id="RHEA:13065"/>
        <dbReference type="ChEBI" id="CHEBI:15377"/>
        <dbReference type="ChEBI" id="CHEBI:15378"/>
        <dbReference type="ChEBI" id="CHEBI:30616"/>
        <dbReference type="ChEBI" id="CHEBI:43474"/>
        <dbReference type="ChEBI" id="CHEBI:456216"/>
        <dbReference type="EC" id="5.6.2.3"/>
    </reaction>
</comment>
<sequence>MDKSACFNRFAECAQVLADIQPIDYHFAQNAVHQITKHADCELVEAQQTTLFMLLIACHSALRNGHVCTPLSQLAGETWFNDETHQGFYFEPSLCQQLFNKFDKSQPLSQSTHCLFIVDANCLYIKRYWHYEIEVANRFNALFDCSDTGTIDCATQHYLAQLIQQLFANADCQQNEIDWQKVAVASSVSAKVNIICGGPGTGKTYTVARLLAVQAAKQKTIQADTNQALKILMAAPTGKAAQRLTESLIAAKGQMQQQQVDPELLQSIPETALTLHRLLGYHPYKVGYTYNQHKPLECDLLLIDEVSMIDLAMMCHVLRALPKHATLIMLGDADQLPSVETGNLLADLAPKSATHYPQDTANLIKTLTGQQVEVMPDSPYAHITFLQKTHRFSGEIGAIAKEVIQGQDRVSWQRLLAHQQNGFTDFSQHELAYVEFSQLQTWLEDAIARYYSSIEKCSHIDQAFELLNQFRILTSMRKGAYGVEALNQLVERQIKQQLRVSAHTQHYKGRPIMITQNDYQHGLFNGDIGIVWPEENNRLVCYFETDSGVKSTSLAKLPSHETVYAMTIHKTQGSEFKHVGLILPEMPNPILTPELIYTGITRAKKAVTVLSKREIWDFALTNRQTRSSNLAARLYQHD</sequence>
<comment type="function">
    <text evidence="11">A helicase/nuclease that prepares dsDNA breaks (DSB) for recombinational DNA repair. Binds to DSBs and unwinds DNA via a highly rapid and processive ATP-dependent bidirectional helicase activity. Unwinds dsDNA until it encounters a Chi (crossover hotspot instigator) sequence from the 3' direction. Cuts ssDNA a few nucleotides 3' to the Chi site. The properties and activities of the enzyme are changed at Chi. The Chi-altered holoenzyme produces a long 3'-ssDNA overhang and facilitates RecA-binding to the ssDNA for homologous DNA recombination and repair. Holoenzyme degrades any linearized DNA that is unable to undergo homologous recombination. In the holoenzyme this subunit has ssDNA-dependent ATPase and 5'-3' helicase activity. When added to pre-assembled RecBC greatly stimulates nuclease activity and augments holoenzyme processivity. Negatively regulates the RecA-loading ability of RecBCD.</text>
</comment>
<protein>
    <recommendedName>
        <fullName evidence="11">RecBCD enzyme subunit RecD</fullName>
        <ecNumber evidence="11">5.6.2.3</ecNumber>
    </recommendedName>
    <alternativeName>
        <fullName evidence="11">DNA 5'-3' helicase subunit RecD</fullName>
    </alternativeName>
    <alternativeName>
        <fullName evidence="11">Exonuclease V subunit RecD</fullName>
        <shortName evidence="11">ExoV subunit RecD</shortName>
    </alternativeName>
    <alternativeName>
        <fullName evidence="11">Helicase/nuclease RecBCD subunit RecD</fullName>
    </alternativeName>
</protein>
<evidence type="ECO:0000256" key="11">
    <source>
        <dbReference type="HAMAP-Rule" id="MF_01487"/>
    </source>
</evidence>
<feature type="domain" description="RecBCD enzyme subunit RecD N-terminal" evidence="13">
    <location>
        <begin position="20"/>
        <end position="84"/>
    </location>
</feature>
<comment type="caution">
    <text evidence="14">The sequence shown here is derived from an EMBL/GenBank/DDBJ whole genome shotgun (WGS) entry which is preliminary data.</text>
</comment>
<reference evidence="14 15" key="1">
    <citation type="journal article" date="2014" name="Genome Announc.">
        <title>Draft Genome Sequence of the Agar-Degrading Bacterium Catenovulum sp. Strain DS-2, Isolated from Intestines of Haliotis diversicolor.</title>
        <authorList>
            <person name="Shan D."/>
            <person name="Li X."/>
            <person name="Gu Z."/>
            <person name="Wei G."/>
            <person name="Gao Z."/>
            <person name="Shao Z."/>
        </authorList>
    </citation>
    <scope>NUCLEOTIDE SEQUENCE [LARGE SCALE GENOMIC DNA]</scope>
    <source>
        <strain evidence="14 15">DS-2</strain>
    </source>
</reference>
<evidence type="ECO:0000256" key="5">
    <source>
        <dbReference type="ARBA" id="ARBA00022806"/>
    </source>
</evidence>
<dbReference type="InterPro" id="IPR050534">
    <property type="entry name" value="Coronavir_polyprotein_1ab"/>
</dbReference>
<dbReference type="GO" id="GO:0003677">
    <property type="term" value="F:DNA binding"/>
    <property type="evidence" value="ECO:0007669"/>
    <property type="project" value="UniProtKB-UniRule"/>
</dbReference>
<dbReference type="CDD" id="cd18809">
    <property type="entry name" value="SF1_C_RecD"/>
    <property type="match status" value="1"/>
</dbReference>
<feature type="binding site" evidence="11">
    <location>
        <begin position="197"/>
        <end position="204"/>
    </location>
    <ligand>
        <name>ATP</name>
        <dbReference type="ChEBI" id="CHEBI:30616"/>
    </ligand>
</feature>
<dbReference type="EC" id="5.6.2.3" evidence="11"/>
<dbReference type="PANTHER" id="PTHR43788:SF6">
    <property type="entry name" value="DNA HELICASE B"/>
    <property type="match status" value="1"/>
</dbReference>
<dbReference type="HAMAP" id="MF_01487">
    <property type="entry name" value="RecD"/>
    <property type="match status" value="1"/>
</dbReference>
<organism evidence="14 15">
    <name type="scientific">Catenovulum agarivorans DS-2</name>
    <dbReference type="NCBI Taxonomy" id="1328313"/>
    <lineage>
        <taxon>Bacteria</taxon>
        <taxon>Pseudomonadati</taxon>
        <taxon>Pseudomonadota</taxon>
        <taxon>Gammaproteobacteria</taxon>
        <taxon>Alteromonadales</taxon>
        <taxon>Alteromonadaceae</taxon>
        <taxon>Catenovulum</taxon>
    </lineage>
</organism>
<evidence type="ECO:0000313" key="14">
    <source>
        <dbReference type="EMBL" id="EWH11298.1"/>
    </source>
</evidence>
<evidence type="ECO:0000256" key="2">
    <source>
        <dbReference type="ARBA" id="ARBA00022741"/>
    </source>
</evidence>
<keyword evidence="10 11" id="KW-0413">Isomerase</keyword>
<dbReference type="GO" id="GO:0016887">
    <property type="term" value="F:ATP hydrolysis activity"/>
    <property type="evidence" value="ECO:0007669"/>
    <property type="project" value="RHEA"/>
</dbReference>
<keyword evidence="9 11" id="KW-0234">DNA repair</keyword>
<dbReference type="Pfam" id="PF13538">
    <property type="entry name" value="UvrD_C_2"/>
    <property type="match status" value="1"/>
</dbReference>
<evidence type="ECO:0000259" key="13">
    <source>
        <dbReference type="Pfam" id="PF21185"/>
    </source>
</evidence>
<evidence type="ECO:0000256" key="7">
    <source>
        <dbReference type="ARBA" id="ARBA00022840"/>
    </source>
</evidence>
<dbReference type="STRING" id="1328313.DS2_03965"/>